<evidence type="ECO:0000256" key="1">
    <source>
        <dbReference type="SAM" id="Phobius"/>
    </source>
</evidence>
<evidence type="ECO:0000313" key="4">
    <source>
        <dbReference type="Proteomes" id="UP000830326"/>
    </source>
</evidence>
<protein>
    <submittedName>
        <fullName evidence="3">DUF1648 domain-containing protein</fullName>
    </submittedName>
</protein>
<feature type="transmembrane region" description="Helical" evidence="1">
    <location>
        <begin position="20"/>
        <end position="40"/>
    </location>
</feature>
<keyword evidence="1" id="KW-0812">Transmembrane</keyword>
<dbReference type="Proteomes" id="UP000830326">
    <property type="component" value="Chromosome"/>
</dbReference>
<dbReference type="EMBL" id="CP095075">
    <property type="protein sequence ID" value="UOR11182.1"/>
    <property type="molecule type" value="Genomic_DNA"/>
</dbReference>
<evidence type="ECO:0000313" key="3">
    <source>
        <dbReference type="EMBL" id="UOR11182.1"/>
    </source>
</evidence>
<organism evidence="3 4">
    <name type="scientific">Halobacillus amylolyticus</name>
    <dbReference type="NCBI Taxonomy" id="2932259"/>
    <lineage>
        <taxon>Bacteria</taxon>
        <taxon>Bacillati</taxon>
        <taxon>Bacillota</taxon>
        <taxon>Bacilli</taxon>
        <taxon>Bacillales</taxon>
        <taxon>Bacillaceae</taxon>
        <taxon>Halobacillus</taxon>
    </lineage>
</organism>
<reference evidence="3" key="1">
    <citation type="submission" date="2022-04" db="EMBL/GenBank/DDBJ databases">
        <title>Halobacillus sp. isolated from saltern.</title>
        <authorList>
            <person name="Won M."/>
            <person name="Lee C.-M."/>
            <person name="Woen H.-Y."/>
            <person name="Kwon S.-W."/>
        </authorList>
    </citation>
    <scope>NUCLEOTIDE SEQUENCE</scope>
    <source>
        <strain evidence="3">SSHM10-5</strain>
    </source>
</reference>
<evidence type="ECO:0000259" key="2">
    <source>
        <dbReference type="Pfam" id="PF07853"/>
    </source>
</evidence>
<feature type="domain" description="DUF1648" evidence="2">
    <location>
        <begin position="25"/>
        <end position="70"/>
    </location>
</feature>
<dbReference type="RefSeq" id="WP_245030934.1">
    <property type="nucleotide sequence ID" value="NZ_CP095075.1"/>
</dbReference>
<feature type="transmembrane region" description="Helical" evidence="1">
    <location>
        <begin position="140"/>
        <end position="159"/>
    </location>
</feature>
<keyword evidence="1" id="KW-0472">Membrane</keyword>
<proteinExistence type="predicted"/>
<sequence>MKNQPRIKLPASTFEKFSTLLSFLAIVVAFIYLFIVWTRIPDTIPVHFSVSGEPDRYGGKWSVVALPIISLFIWVTFTMLEKYPHVHNYIVNINENNAGAQYKNAVLMLSMLKLVIVLTFSYLTWASIQIGLGYQESLGLWPMIITLGGTLGVTFYFLIRSLLLK</sequence>
<feature type="transmembrane region" description="Helical" evidence="1">
    <location>
        <begin position="60"/>
        <end position="80"/>
    </location>
</feature>
<accession>A0ABY4H8R9</accession>
<name>A0ABY4H8R9_9BACI</name>
<gene>
    <name evidence="3" type="ORF">MUO15_16510</name>
</gene>
<dbReference type="InterPro" id="IPR012867">
    <property type="entry name" value="DUF1648"/>
</dbReference>
<feature type="transmembrane region" description="Helical" evidence="1">
    <location>
        <begin position="106"/>
        <end position="128"/>
    </location>
</feature>
<keyword evidence="1" id="KW-1133">Transmembrane helix</keyword>
<dbReference type="Pfam" id="PF07853">
    <property type="entry name" value="DUF1648"/>
    <property type="match status" value="1"/>
</dbReference>
<keyword evidence="4" id="KW-1185">Reference proteome</keyword>